<name>J3MBA1_ORYBR</name>
<dbReference type="OMA" id="RRPHHIS"/>
<feature type="region of interest" description="Disordered" evidence="1">
    <location>
        <begin position="1"/>
        <end position="79"/>
    </location>
</feature>
<evidence type="ECO:0000313" key="3">
    <source>
        <dbReference type="Proteomes" id="UP000006038"/>
    </source>
</evidence>
<feature type="compositionally biased region" description="Polar residues" evidence="1">
    <location>
        <begin position="14"/>
        <end position="31"/>
    </location>
</feature>
<accession>J3MBA1</accession>
<dbReference type="eggNOG" id="ENOG502TIX7">
    <property type="taxonomic scope" value="Eukaryota"/>
</dbReference>
<reference evidence="2" key="2">
    <citation type="submission" date="2013-04" db="UniProtKB">
        <authorList>
            <consortium name="EnsemblPlants"/>
        </authorList>
    </citation>
    <scope>IDENTIFICATION</scope>
</reference>
<dbReference type="Gramene" id="OB06G12950.1">
    <property type="protein sequence ID" value="OB06G12950.1"/>
    <property type="gene ID" value="OB06G12950"/>
</dbReference>
<dbReference type="Proteomes" id="UP000006038">
    <property type="component" value="Chromosome 6"/>
</dbReference>
<dbReference type="EnsemblPlants" id="OB06G12950.1">
    <property type="protein sequence ID" value="OB06G12950.1"/>
    <property type="gene ID" value="OB06G12950"/>
</dbReference>
<keyword evidence="3" id="KW-1185">Reference proteome</keyword>
<dbReference type="HOGENOM" id="CLU_080555_0_0_1"/>
<organism evidence="2">
    <name type="scientific">Oryza brachyantha</name>
    <name type="common">malo sina</name>
    <dbReference type="NCBI Taxonomy" id="4533"/>
    <lineage>
        <taxon>Eukaryota</taxon>
        <taxon>Viridiplantae</taxon>
        <taxon>Streptophyta</taxon>
        <taxon>Embryophyta</taxon>
        <taxon>Tracheophyta</taxon>
        <taxon>Spermatophyta</taxon>
        <taxon>Magnoliopsida</taxon>
        <taxon>Liliopsida</taxon>
        <taxon>Poales</taxon>
        <taxon>Poaceae</taxon>
        <taxon>BOP clade</taxon>
        <taxon>Oryzoideae</taxon>
        <taxon>Oryzeae</taxon>
        <taxon>Oryzinae</taxon>
        <taxon>Oryza</taxon>
    </lineage>
</organism>
<evidence type="ECO:0000313" key="2">
    <source>
        <dbReference type="EnsemblPlants" id="OB06G12950.1"/>
    </source>
</evidence>
<protein>
    <submittedName>
        <fullName evidence="2">Uncharacterized protein</fullName>
    </submittedName>
</protein>
<sequence length="194" mass="19863">PRGGGRRPHHISAHPSQQPSAGAGASTTSPLQRPPNASARAATKAPNHLARQPLLAVAFSGTDGPDRGEGSGPVDGIESPPAEVVLVRLASAVRRYPPGCGRGIAVPNAGAPAGQGGLKAQSALRNGEAKAIASGDCKVVVVGADSNGWMNCGGDAGGAEEEGCERHWNMTGIMLPPFQSWAQHGRRLQRRKLL</sequence>
<evidence type="ECO:0000256" key="1">
    <source>
        <dbReference type="SAM" id="MobiDB-lite"/>
    </source>
</evidence>
<proteinExistence type="predicted"/>
<reference evidence="2" key="1">
    <citation type="journal article" date="2013" name="Nat. Commun.">
        <title>Whole-genome sequencing of Oryza brachyantha reveals mechanisms underlying Oryza genome evolution.</title>
        <authorList>
            <person name="Chen J."/>
            <person name="Huang Q."/>
            <person name="Gao D."/>
            <person name="Wang J."/>
            <person name="Lang Y."/>
            <person name="Liu T."/>
            <person name="Li B."/>
            <person name="Bai Z."/>
            <person name="Luis Goicoechea J."/>
            <person name="Liang C."/>
            <person name="Chen C."/>
            <person name="Zhang W."/>
            <person name="Sun S."/>
            <person name="Liao Y."/>
            <person name="Zhang X."/>
            <person name="Yang L."/>
            <person name="Song C."/>
            <person name="Wang M."/>
            <person name="Shi J."/>
            <person name="Liu G."/>
            <person name="Liu J."/>
            <person name="Zhou H."/>
            <person name="Zhou W."/>
            <person name="Yu Q."/>
            <person name="An N."/>
            <person name="Chen Y."/>
            <person name="Cai Q."/>
            <person name="Wang B."/>
            <person name="Liu B."/>
            <person name="Min J."/>
            <person name="Huang Y."/>
            <person name="Wu H."/>
            <person name="Li Z."/>
            <person name="Zhang Y."/>
            <person name="Yin Y."/>
            <person name="Song W."/>
            <person name="Jiang J."/>
            <person name="Jackson S.A."/>
            <person name="Wing R.A."/>
            <person name="Wang J."/>
            <person name="Chen M."/>
        </authorList>
    </citation>
    <scope>NUCLEOTIDE SEQUENCE [LARGE SCALE GENOMIC DNA]</scope>
    <source>
        <strain evidence="2">cv. IRGC 101232</strain>
    </source>
</reference>
<feature type="compositionally biased region" description="Basic residues" evidence="1">
    <location>
        <begin position="1"/>
        <end position="12"/>
    </location>
</feature>
<dbReference type="AlphaFoldDB" id="J3MBA1"/>